<comment type="caution">
    <text evidence="6">The sequence shown here is derived from an EMBL/GenBank/DDBJ whole genome shotgun (WGS) entry which is preliminary data.</text>
</comment>
<dbReference type="OrthoDB" id="426882at2759"/>
<accession>A0A9X0D2F0</accession>
<dbReference type="Gene3D" id="2.102.10.10">
    <property type="entry name" value="Rieske [2Fe-2S] iron-sulphur domain"/>
    <property type="match status" value="1"/>
</dbReference>
<dbReference type="Pfam" id="PF22543">
    <property type="entry name" value="Rieske_4"/>
    <property type="match status" value="1"/>
</dbReference>
<dbReference type="PANTHER" id="PTHR21496:SF25">
    <property type="entry name" value="RIESKE DOMAIN-CONTAINING PROTEIN"/>
    <property type="match status" value="1"/>
</dbReference>
<evidence type="ECO:0000256" key="2">
    <source>
        <dbReference type="ARBA" id="ARBA00022723"/>
    </source>
</evidence>
<dbReference type="SUPFAM" id="SSF50022">
    <property type="entry name" value="ISP domain"/>
    <property type="match status" value="1"/>
</dbReference>
<dbReference type="GO" id="GO:0046872">
    <property type="term" value="F:metal ion binding"/>
    <property type="evidence" value="ECO:0007669"/>
    <property type="project" value="UniProtKB-KW"/>
</dbReference>
<sequence length="154" mass="17275">MEESASKIEDALYFMVEGVRCEDLPELDVTSNNAQEIIGKRKSRRRTGRLVTVNNQKVALFKYKGTVYAVDEMCPHMGAPLHLGDIEELGQAALPCIVCPWHSWKYCLQTGRLKVPRKKDITLGTYPVRVSEKGELFVGFGSLSADYFNGGIEF</sequence>
<gene>
    <name evidence="6" type="ORF">OS493_021832</name>
</gene>
<proteinExistence type="predicted"/>
<keyword evidence="7" id="KW-1185">Reference proteome</keyword>
<dbReference type="GO" id="GO:0051537">
    <property type="term" value="F:2 iron, 2 sulfur cluster binding"/>
    <property type="evidence" value="ECO:0007669"/>
    <property type="project" value="UniProtKB-KW"/>
</dbReference>
<evidence type="ECO:0000313" key="7">
    <source>
        <dbReference type="Proteomes" id="UP001163046"/>
    </source>
</evidence>
<protein>
    <recommendedName>
        <fullName evidence="5">Rieske domain-containing protein</fullName>
    </recommendedName>
</protein>
<keyword evidence="1" id="KW-0001">2Fe-2S</keyword>
<dbReference type="AlphaFoldDB" id="A0A9X0D2F0"/>
<keyword evidence="2" id="KW-0479">Metal-binding</keyword>
<evidence type="ECO:0000313" key="6">
    <source>
        <dbReference type="EMBL" id="KAJ7384420.1"/>
    </source>
</evidence>
<evidence type="ECO:0000256" key="3">
    <source>
        <dbReference type="ARBA" id="ARBA00023004"/>
    </source>
</evidence>
<dbReference type="Proteomes" id="UP001163046">
    <property type="component" value="Unassembled WGS sequence"/>
</dbReference>
<name>A0A9X0D2F0_9CNID</name>
<dbReference type="InterPro" id="IPR054716">
    <property type="entry name" value="Sol_Rieske_ferrdox_dom"/>
</dbReference>
<dbReference type="InterPro" id="IPR017941">
    <property type="entry name" value="Rieske_2Fe-2S"/>
</dbReference>
<evidence type="ECO:0000259" key="5">
    <source>
        <dbReference type="PROSITE" id="PS51296"/>
    </source>
</evidence>
<evidence type="ECO:0000256" key="1">
    <source>
        <dbReference type="ARBA" id="ARBA00022714"/>
    </source>
</evidence>
<keyword evidence="3" id="KW-0408">Iron</keyword>
<reference evidence="6" key="1">
    <citation type="submission" date="2023-01" db="EMBL/GenBank/DDBJ databases">
        <title>Genome assembly of the deep-sea coral Lophelia pertusa.</title>
        <authorList>
            <person name="Herrera S."/>
            <person name="Cordes E."/>
        </authorList>
    </citation>
    <scope>NUCLEOTIDE SEQUENCE</scope>
    <source>
        <strain evidence="6">USNM1676648</strain>
        <tissue evidence="6">Polyp</tissue>
    </source>
</reference>
<feature type="domain" description="Rieske" evidence="5">
    <location>
        <begin position="37"/>
        <end position="137"/>
    </location>
</feature>
<dbReference type="PROSITE" id="PS51296">
    <property type="entry name" value="RIESKE"/>
    <property type="match status" value="1"/>
</dbReference>
<keyword evidence="4" id="KW-0411">Iron-sulfur</keyword>
<evidence type="ECO:0000256" key="4">
    <source>
        <dbReference type="ARBA" id="ARBA00023014"/>
    </source>
</evidence>
<dbReference type="PANTHER" id="PTHR21496">
    <property type="entry name" value="FERREDOXIN-RELATED"/>
    <property type="match status" value="1"/>
</dbReference>
<organism evidence="6 7">
    <name type="scientific">Desmophyllum pertusum</name>
    <dbReference type="NCBI Taxonomy" id="174260"/>
    <lineage>
        <taxon>Eukaryota</taxon>
        <taxon>Metazoa</taxon>
        <taxon>Cnidaria</taxon>
        <taxon>Anthozoa</taxon>
        <taxon>Hexacorallia</taxon>
        <taxon>Scleractinia</taxon>
        <taxon>Caryophylliina</taxon>
        <taxon>Caryophylliidae</taxon>
        <taxon>Desmophyllum</taxon>
    </lineage>
</organism>
<dbReference type="EMBL" id="MU825887">
    <property type="protein sequence ID" value="KAJ7384420.1"/>
    <property type="molecule type" value="Genomic_DNA"/>
</dbReference>
<dbReference type="InterPro" id="IPR036922">
    <property type="entry name" value="Rieske_2Fe-2S_sf"/>
</dbReference>